<keyword evidence="4" id="KW-1185">Reference proteome</keyword>
<protein>
    <recommendedName>
        <fullName evidence="2">Methyltransferase domain-containing protein</fullName>
    </recommendedName>
</protein>
<dbReference type="AlphaFoldDB" id="A0A428P4K9"/>
<dbReference type="STRING" id="1325734.A0A428P4K9"/>
<evidence type="ECO:0000259" key="2">
    <source>
        <dbReference type="Pfam" id="PF13649"/>
    </source>
</evidence>
<gene>
    <name evidence="3" type="ORF">CEP54_013143</name>
</gene>
<proteinExistence type="predicted"/>
<organism evidence="3 4">
    <name type="scientific">Fusarium duplospermum</name>
    <dbReference type="NCBI Taxonomy" id="1325734"/>
    <lineage>
        <taxon>Eukaryota</taxon>
        <taxon>Fungi</taxon>
        <taxon>Dikarya</taxon>
        <taxon>Ascomycota</taxon>
        <taxon>Pezizomycotina</taxon>
        <taxon>Sordariomycetes</taxon>
        <taxon>Hypocreomycetidae</taxon>
        <taxon>Hypocreales</taxon>
        <taxon>Nectriaceae</taxon>
        <taxon>Fusarium</taxon>
        <taxon>Fusarium solani species complex</taxon>
    </lineage>
</organism>
<dbReference type="Gene3D" id="3.40.50.150">
    <property type="entry name" value="Vaccinia Virus protein VP39"/>
    <property type="match status" value="1"/>
</dbReference>
<dbReference type="InterPro" id="IPR029063">
    <property type="entry name" value="SAM-dependent_MTases_sf"/>
</dbReference>
<dbReference type="SUPFAM" id="SSF53335">
    <property type="entry name" value="S-adenosyl-L-methionine-dependent methyltransferases"/>
    <property type="match status" value="1"/>
</dbReference>
<accession>A0A428P4K9</accession>
<feature type="region of interest" description="Disordered" evidence="1">
    <location>
        <begin position="1"/>
        <end position="23"/>
    </location>
</feature>
<evidence type="ECO:0000313" key="3">
    <source>
        <dbReference type="EMBL" id="RSL47957.1"/>
    </source>
</evidence>
<evidence type="ECO:0000313" key="4">
    <source>
        <dbReference type="Proteomes" id="UP000288168"/>
    </source>
</evidence>
<reference evidence="3 4" key="1">
    <citation type="submission" date="2017-06" db="EMBL/GenBank/DDBJ databases">
        <title>Comparative genomic analysis of Ambrosia Fusariam Clade fungi.</title>
        <authorList>
            <person name="Stajich J.E."/>
            <person name="Carrillo J."/>
            <person name="Kijimoto T."/>
            <person name="Eskalen A."/>
            <person name="O'Donnell K."/>
            <person name="Kasson M."/>
        </authorList>
    </citation>
    <scope>NUCLEOTIDE SEQUENCE [LARGE SCALE GENOMIC DNA]</scope>
    <source>
        <strain evidence="3 4">NRRL62584</strain>
    </source>
</reference>
<sequence length="160" mass="17726">MSREPQPDDPVPDHTSDCDDNDDADSTFWEDCISATTSLGPEAIQKIDIYGREYTSVYEGQSISTPTDKKYQRVMEYKDLLGMGEPCKIIRRALQNGFIQVFSRQLSVVDVLTFGQRVLDVGTGTGYWAIRLADQYPSAKVIGTDIAPIQSSNGPPNVDL</sequence>
<comment type="caution">
    <text evidence="3">The sequence shown here is derived from an EMBL/GenBank/DDBJ whole genome shotgun (WGS) entry which is preliminary data.</text>
</comment>
<name>A0A428P4K9_9HYPO</name>
<dbReference type="EMBL" id="NKCI01000206">
    <property type="protein sequence ID" value="RSL47957.1"/>
    <property type="molecule type" value="Genomic_DNA"/>
</dbReference>
<evidence type="ECO:0000256" key="1">
    <source>
        <dbReference type="SAM" id="MobiDB-lite"/>
    </source>
</evidence>
<feature type="domain" description="Methyltransferase" evidence="2">
    <location>
        <begin position="118"/>
        <end position="149"/>
    </location>
</feature>
<dbReference type="Pfam" id="PF13649">
    <property type="entry name" value="Methyltransf_25"/>
    <property type="match status" value="1"/>
</dbReference>
<dbReference type="InterPro" id="IPR041698">
    <property type="entry name" value="Methyltransf_25"/>
</dbReference>
<dbReference type="OrthoDB" id="2013972at2759"/>
<dbReference type="CDD" id="cd02440">
    <property type="entry name" value="AdoMet_MTases"/>
    <property type="match status" value="1"/>
</dbReference>
<feature type="compositionally biased region" description="Basic and acidic residues" evidence="1">
    <location>
        <begin position="1"/>
        <end position="17"/>
    </location>
</feature>
<dbReference type="Proteomes" id="UP000288168">
    <property type="component" value="Unassembled WGS sequence"/>
</dbReference>